<comment type="caution">
    <text evidence="2">The sequence shown here is derived from an EMBL/GenBank/DDBJ whole genome shotgun (WGS) entry which is preliminary data.</text>
</comment>
<keyword evidence="1" id="KW-1133">Transmembrane helix</keyword>
<evidence type="ECO:0000256" key="1">
    <source>
        <dbReference type="SAM" id="Phobius"/>
    </source>
</evidence>
<evidence type="ECO:0000313" key="3">
    <source>
        <dbReference type="Proteomes" id="UP000176037"/>
    </source>
</evidence>
<dbReference type="STRING" id="1856405.BFC17_21200"/>
<dbReference type="OrthoDB" id="7060727at2"/>
<keyword evidence="3" id="KW-1185">Reference proteome</keyword>
<dbReference type="RefSeq" id="WP_070176996.1">
    <property type="nucleotide sequence ID" value="NZ_BMJR01000003.1"/>
</dbReference>
<organism evidence="2 3">
    <name type="scientific">Alteromonas lipolytica</name>
    <dbReference type="NCBI Taxonomy" id="1856405"/>
    <lineage>
        <taxon>Bacteria</taxon>
        <taxon>Pseudomonadati</taxon>
        <taxon>Pseudomonadota</taxon>
        <taxon>Gammaproteobacteria</taxon>
        <taxon>Alteromonadales</taxon>
        <taxon>Alteromonadaceae</taxon>
        <taxon>Alteromonas/Salinimonas group</taxon>
        <taxon>Alteromonas</taxon>
    </lineage>
</organism>
<dbReference type="EMBL" id="MJIC01000014">
    <property type="protein sequence ID" value="OFI34068.1"/>
    <property type="molecule type" value="Genomic_DNA"/>
</dbReference>
<proteinExistence type="predicted"/>
<sequence>MKSYKNLRFWILSLVTAILVISIVSLIPHDGYLRYQLLDVGTYKKSKWIYERVHFSKTPIDVAFFGTSHTLNGIDSELVEKSVNAQLDTPRHVVNFSIPHFGRDMHYTLIKLLLEKHKPELIVLELRESEARDLHPGTHYLADSLDLLNAPLILNLRYPGNIIRVPSRNLKSLLHELAYPFTDKVLRNDDVADHNNMALSFYDGRSRDIFISREELEKQRAAEQKAAPYKYQPLPEWKSYLFYNANIEYLKKIKALTDSKNVRLALLFLPEYGTTSIPLRHPLIQRDIPLIKAPMSFYQRDDVFNDLGHLNKRGAIVMSELVAGEIVGRIAN</sequence>
<gene>
    <name evidence="2" type="ORF">BFC17_21200</name>
</gene>
<evidence type="ECO:0000313" key="2">
    <source>
        <dbReference type="EMBL" id="OFI34068.1"/>
    </source>
</evidence>
<feature type="transmembrane region" description="Helical" evidence="1">
    <location>
        <begin position="7"/>
        <end position="27"/>
    </location>
</feature>
<protein>
    <submittedName>
        <fullName evidence="2">Uncharacterized protein</fullName>
    </submittedName>
</protein>
<dbReference type="AlphaFoldDB" id="A0A1E8FEQ1"/>
<accession>A0A1E8FEQ1</accession>
<keyword evidence="1" id="KW-0812">Transmembrane</keyword>
<reference evidence="2 3" key="1">
    <citation type="submission" date="2016-09" db="EMBL/GenBank/DDBJ databases">
        <title>Alteromonas lipolytica, a new species isolated from sea water.</title>
        <authorList>
            <person name="Wu Y.-H."/>
            <person name="Cheng H."/>
            <person name="Xu X.-W."/>
        </authorList>
    </citation>
    <scope>NUCLEOTIDE SEQUENCE [LARGE SCALE GENOMIC DNA]</scope>
    <source>
        <strain evidence="2 3">JW12</strain>
    </source>
</reference>
<dbReference type="Proteomes" id="UP000176037">
    <property type="component" value="Unassembled WGS sequence"/>
</dbReference>
<dbReference type="SUPFAM" id="SSF52266">
    <property type="entry name" value="SGNH hydrolase"/>
    <property type="match status" value="1"/>
</dbReference>
<name>A0A1E8FEQ1_9ALTE</name>
<keyword evidence="1" id="KW-0472">Membrane</keyword>